<name>A0A372MIL5_9SPIR</name>
<evidence type="ECO:0000259" key="7">
    <source>
        <dbReference type="Pfam" id="PF00892"/>
    </source>
</evidence>
<reference evidence="8 9" key="2">
    <citation type="submission" date="2018-09" db="EMBL/GenBank/DDBJ databases">
        <title>Genome of Sphaerochaeta halotolerans strain 4-11.</title>
        <authorList>
            <person name="Nazina T.N."/>
            <person name="Sokolova D.S."/>
        </authorList>
    </citation>
    <scope>NUCLEOTIDE SEQUENCE [LARGE SCALE GENOMIC DNA]</scope>
    <source>
        <strain evidence="8 9">4-11</strain>
    </source>
</reference>
<feature type="transmembrane region" description="Helical" evidence="6">
    <location>
        <begin position="223"/>
        <end position="244"/>
    </location>
</feature>
<keyword evidence="5 6" id="KW-0472">Membrane</keyword>
<feature type="transmembrane region" description="Helical" evidence="6">
    <location>
        <begin position="256"/>
        <end position="273"/>
    </location>
</feature>
<feature type="transmembrane region" description="Helical" evidence="6">
    <location>
        <begin position="279"/>
        <end position="297"/>
    </location>
</feature>
<dbReference type="Proteomes" id="UP000264002">
    <property type="component" value="Unassembled WGS sequence"/>
</dbReference>
<feature type="domain" description="EamA" evidence="7">
    <location>
        <begin position="158"/>
        <end position="294"/>
    </location>
</feature>
<protein>
    <submittedName>
        <fullName evidence="8">DMT family transporter</fullName>
    </submittedName>
</protein>
<gene>
    <name evidence="8" type="ORF">DYP60_04435</name>
</gene>
<keyword evidence="9" id="KW-1185">Reference proteome</keyword>
<reference evidence="9" key="1">
    <citation type="submission" date="2018-08" db="EMBL/GenBank/DDBJ databases">
        <authorList>
            <person name="Grouzdev D.S."/>
            <person name="Krutkina M.S."/>
        </authorList>
    </citation>
    <scope>NUCLEOTIDE SEQUENCE [LARGE SCALE GENOMIC DNA]</scope>
    <source>
        <strain evidence="9">4-11</strain>
    </source>
</reference>
<evidence type="ECO:0000256" key="4">
    <source>
        <dbReference type="ARBA" id="ARBA00022989"/>
    </source>
</evidence>
<dbReference type="SUPFAM" id="SSF103481">
    <property type="entry name" value="Multidrug resistance efflux transporter EmrE"/>
    <property type="match status" value="2"/>
</dbReference>
<dbReference type="AlphaFoldDB" id="A0A372MIL5"/>
<dbReference type="InterPro" id="IPR050638">
    <property type="entry name" value="AA-Vitamin_Transporters"/>
</dbReference>
<feature type="transmembrane region" description="Helical" evidence="6">
    <location>
        <begin position="12"/>
        <end position="31"/>
    </location>
</feature>
<evidence type="ECO:0000256" key="6">
    <source>
        <dbReference type="SAM" id="Phobius"/>
    </source>
</evidence>
<sequence>MEKTVVVLPRARILGHIAVISTMTFWAVTFVSTKLLLVAFTPAQILMVRSLLGLTLLFAINHRRVGYTSIKDRALVAAAGMMGIFLYYYLENTALVYTSASNVGVIVATAPFFTLLATHFFLKEDSLKKNYFVGFAISMVGIILLTVGDGTSLDINPFGDFLALLAIMMWGLYTVLTRLVARRGYSNLLVTRDMFFYALIIQVVVLLIEGKSFDFQAAISAPYLYHLLFLGCIASAFCFVSWNYGLRTIGVVKSSFYLYLSPIITIVFASLVLGEIFTTIDAIGTAFTLAGLLISEYRRR</sequence>
<proteinExistence type="predicted"/>
<feature type="transmembrane region" description="Helical" evidence="6">
    <location>
        <begin position="188"/>
        <end position="208"/>
    </location>
</feature>
<feature type="transmembrane region" description="Helical" evidence="6">
    <location>
        <begin position="102"/>
        <end position="122"/>
    </location>
</feature>
<feature type="transmembrane region" description="Helical" evidence="6">
    <location>
        <begin position="72"/>
        <end position="90"/>
    </location>
</feature>
<feature type="transmembrane region" description="Helical" evidence="6">
    <location>
        <begin position="37"/>
        <end position="60"/>
    </location>
</feature>
<keyword evidence="3 6" id="KW-0812">Transmembrane</keyword>
<evidence type="ECO:0000256" key="2">
    <source>
        <dbReference type="ARBA" id="ARBA00022475"/>
    </source>
</evidence>
<evidence type="ECO:0000256" key="5">
    <source>
        <dbReference type="ARBA" id="ARBA00023136"/>
    </source>
</evidence>
<comment type="caution">
    <text evidence="8">The sequence shown here is derived from an EMBL/GenBank/DDBJ whole genome shotgun (WGS) entry which is preliminary data.</text>
</comment>
<comment type="subcellular location">
    <subcellularLocation>
        <location evidence="1">Cell membrane</location>
        <topology evidence="1">Multi-pass membrane protein</topology>
    </subcellularLocation>
</comment>
<keyword evidence="2" id="KW-1003">Cell membrane</keyword>
<dbReference type="GO" id="GO:0005886">
    <property type="term" value="C:plasma membrane"/>
    <property type="evidence" value="ECO:0007669"/>
    <property type="project" value="UniProtKB-SubCell"/>
</dbReference>
<organism evidence="8 9">
    <name type="scientific">Sphaerochaeta halotolerans</name>
    <dbReference type="NCBI Taxonomy" id="2293840"/>
    <lineage>
        <taxon>Bacteria</taxon>
        <taxon>Pseudomonadati</taxon>
        <taxon>Spirochaetota</taxon>
        <taxon>Spirochaetia</taxon>
        <taxon>Spirochaetales</taxon>
        <taxon>Sphaerochaetaceae</taxon>
        <taxon>Sphaerochaeta</taxon>
    </lineage>
</organism>
<evidence type="ECO:0000256" key="1">
    <source>
        <dbReference type="ARBA" id="ARBA00004651"/>
    </source>
</evidence>
<dbReference type="Pfam" id="PF00892">
    <property type="entry name" value="EamA"/>
    <property type="match status" value="2"/>
</dbReference>
<dbReference type="InterPro" id="IPR000620">
    <property type="entry name" value="EamA_dom"/>
</dbReference>
<dbReference type="PANTHER" id="PTHR32322:SF18">
    <property type="entry name" value="S-ADENOSYLMETHIONINE_S-ADENOSYLHOMOCYSTEINE TRANSPORTER"/>
    <property type="match status" value="1"/>
</dbReference>
<dbReference type="EMBL" id="QUWK01000004">
    <property type="protein sequence ID" value="RFU95273.1"/>
    <property type="molecule type" value="Genomic_DNA"/>
</dbReference>
<dbReference type="InterPro" id="IPR037185">
    <property type="entry name" value="EmrE-like"/>
</dbReference>
<feature type="domain" description="EamA" evidence="7">
    <location>
        <begin position="14"/>
        <end position="146"/>
    </location>
</feature>
<evidence type="ECO:0000256" key="3">
    <source>
        <dbReference type="ARBA" id="ARBA00022692"/>
    </source>
</evidence>
<dbReference type="RefSeq" id="WP_117329683.1">
    <property type="nucleotide sequence ID" value="NZ_QUWK01000004.1"/>
</dbReference>
<evidence type="ECO:0000313" key="9">
    <source>
        <dbReference type="Proteomes" id="UP000264002"/>
    </source>
</evidence>
<feature type="transmembrane region" description="Helical" evidence="6">
    <location>
        <begin position="131"/>
        <end position="149"/>
    </location>
</feature>
<evidence type="ECO:0000313" key="8">
    <source>
        <dbReference type="EMBL" id="RFU95273.1"/>
    </source>
</evidence>
<dbReference type="PANTHER" id="PTHR32322">
    <property type="entry name" value="INNER MEMBRANE TRANSPORTER"/>
    <property type="match status" value="1"/>
</dbReference>
<accession>A0A372MIL5</accession>
<keyword evidence="4 6" id="KW-1133">Transmembrane helix</keyword>
<feature type="transmembrane region" description="Helical" evidence="6">
    <location>
        <begin position="161"/>
        <end position="181"/>
    </location>
</feature>